<gene>
    <name evidence="1" type="ORF">DFQ10_101586</name>
</gene>
<keyword evidence="2" id="KW-1185">Reference proteome</keyword>
<dbReference type="RefSeq" id="WP_115815915.1">
    <property type="nucleotide sequence ID" value="NZ_QRDV01000001.1"/>
</dbReference>
<dbReference type="OrthoDB" id="5372426at2"/>
<comment type="caution">
    <text evidence="1">The sequence shown here is derived from an EMBL/GenBank/DDBJ whole genome shotgun (WGS) entry which is preliminary data.</text>
</comment>
<protein>
    <submittedName>
        <fullName evidence="1">Uncharacterized protein</fullName>
    </submittedName>
</protein>
<sequence>MKKFSLFILAFLILGCNDTKSNTLTDASENTEQQDNKLKRYKVKSGIIEYEITITGDVMGSKITGSGTEHIYFKDFGALELVEEQSTQTTETNVFGNTSTNTTKTHTIKKLDNGDSYSVDFKQKKIYKTQDPTMQLTRKFQPNADVGEAGEEMLKALGGKKLSNETYKDFDCEIWEIMGIKQWIYKGVTLKSAGTLMGIKTTKEATNIELNVEVDKSHFKLPDYTIVEQENLFGDVEIDSDFDANLEDIDKDLNKIKNMSFEEWKKQATLNDEEMGEMSETELRETYDMIQKMIKMRG</sequence>
<dbReference type="PROSITE" id="PS51257">
    <property type="entry name" value="PROKAR_LIPOPROTEIN"/>
    <property type="match status" value="1"/>
</dbReference>
<dbReference type="Proteomes" id="UP000256980">
    <property type="component" value="Unassembled WGS sequence"/>
</dbReference>
<evidence type="ECO:0000313" key="2">
    <source>
        <dbReference type="Proteomes" id="UP000256980"/>
    </source>
</evidence>
<reference evidence="1 2" key="1">
    <citation type="submission" date="2018-07" db="EMBL/GenBank/DDBJ databases">
        <title>Genomic Encyclopedia of Type Strains, Phase III (KMG-III): the genomes of soil and plant-associated and newly described type strains.</title>
        <authorList>
            <person name="Whitman W."/>
        </authorList>
    </citation>
    <scope>NUCLEOTIDE SEQUENCE [LARGE SCALE GENOMIC DNA]</scope>
    <source>
        <strain evidence="1 2">CECT 7946</strain>
    </source>
</reference>
<name>A0A3D9HBF1_9FLAO</name>
<dbReference type="AlphaFoldDB" id="A0A3D9HBF1"/>
<dbReference type="EMBL" id="QRDV01000001">
    <property type="protein sequence ID" value="RED46810.1"/>
    <property type="molecule type" value="Genomic_DNA"/>
</dbReference>
<proteinExistence type="predicted"/>
<accession>A0A3D9HBF1</accession>
<organism evidence="1 2">
    <name type="scientific">Winogradskyella eximia</name>
    <dbReference type="NCBI Taxonomy" id="262006"/>
    <lineage>
        <taxon>Bacteria</taxon>
        <taxon>Pseudomonadati</taxon>
        <taxon>Bacteroidota</taxon>
        <taxon>Flavobacteriia</taxon>
        <taxon>Flavobacteriales</taxon>
        <taxon>Flavobacteriaceae</taxon>
        <taxon>Winogradskyella</taxon>
    </lineage>
</organism>
<evidence type="ECO:0000313" key="1">
    <source>
        <dbReference type="EMBL" id="RED46810.1"/>
    </source>
</evidence>